<accession>A0A2Z2NHP7</accession>
<dbReference type="Proteomes" id="UP000250079">
    <property type="component" value="Chromosome"/>
</dbReference>
<keyword evidence="3 6" id="KW-0812">Transmembrane</keyword>
<dbReference type="Pfam" id="PF09335">
    <property type="entry name" value="VTT_dom"/>
    <property type="match status" value="1"/>
</dbReference>
<dbReference type="RefSeq" id="WP_088916314.1">
    <property type="nucleotide sequence ID" value="NZ_CP018632.1"/>
</dbReference>
<keyword evidence="5 6" id="KW-0472">Membrane</keyword>
<name>A0A2Z2NHP7_9GAMM</name>
<dbReference type="OrthoDB" id="7348996at2"/>
<dbReference type="InterPro" id="IPR032816">
    <property type="entry name" value="VTT_dom"/>
</dbReference>
<dbReference type="InterPro" id="IPR015414">
    <property type="entry name" value="TMEM64"/>
</dbReference>
<dbReference type="PANTHER" id="PTHR12677:SF59">
    <property type="entry name" value="GOLGI APPARATUS MEMBRANE PROTEIN TVP38-RELATED"/>
    <property type="match status" value="1"/>
</dbReference>
<gene>
    <name evidence="8" type="ORF">IMCC3135_03495</name>
</gene>
<feature type="domain" description="VTT" evidence="7">
    <location>
        <begin position="79"/>
        <end position="194"/>
    </location>
</feature>
<dbReference type="EMBL" id="CP018632">
    <property type="protein sequence ID" value="ASJ70812.1"/>
    <property type="molecule type" value="Genomic_DNA"/>
</dbReference>
<keyword evidence="4 6" id="KW-1133">Transmembrane helix</keyword>
<evidence type="ECO:0000313" key="8">
    <source>
        <dbReference type="EMBL" id="ASJ70812.1"/>
    </source>
</evidence>
<feature type="transmembrane region" description="Helical" evidence="6">
    <location>
        <begin position="91"/>
        <end position="116"/>
    </location>
</feature>
<evidence type="ECO:0000256" key="4">
    <source>
        <dbReference type="ARBA" id="ARBA00022989"/>
    </source>
</evidence>
<comment type="similarity">
    <text evidence="6">Belongs to the TVP38/TMEM64 family.</text>
</comment>
<evidence type="ECO:0000256" key="2">
    <source>
        <dbReference type="ARBA" id="ARBA00022475"/>
    </source>
</evidence>
<evidence type="ECO:0000256" key="3">
    <source>
        <dbReference type="ARBA" id="ARBA00022692"/>
    </source>
</evidence>
<dbReference type="KEGG" id="gai:IMCC3135_03495"/>
<dbReference type="AlphaFoldDB" id="A0A2Z2NHP7"/>
<feature type="transmembrane region" description="Helical" evidence="6">
    <location>
        <begin position="202"/>
        <end position="226"/>
    </location>
</feature>
<keyword evidence="9" id="KW-1185">Reference proteome</keyword>
<evidence type="ECO:0000313" key="9">
    <source>
        <dbReference type="Proteomes" id="UP000250079"/>
    </source>
</evidence>
<sequence length="231" mass="24730">MGNSDVATATVATQPSVLWSILRGVGKLLFLVLILWFLHEMMPASDTLMAAWQRWLAGDPTSTLLLFIGGGILFVALGLPRQTLALLGGYVYGTLSGCLLALLVTLAGSVLTYAVARRLGRPLLQRRFPAQIAKFDDWTADHVFAKTLALRLFPVGSNLATNIAAGVSHAPPRPFFLASLLGFVPQTAVFALSGTAVGDSSLFHMLMAIALLIVSIVTGGYVVNVWRHRNS</sequence>
<evidence type="ECO:0000259" key="7">
    <source>
        <dbReference type="Pfam" id="PF09335"/>
    </source>
</evidence>
<evidence type="ECO:0000256" key="1">
    <source>
        <dbReference type="ARBA" id="ARBA00004651"/>
    </source>
</evidence>
<protein>
    <recommendedName>
        <fullName evidence="6">TVP38/TMEM64 family membrane protein</fullName>
    </recommendedName>
</protein>
<dbReference type="PANTHER" id="PTHR12677">
    <property type="entry name" value="GOLGI APPARATUS MEMBRANE PROTEIN TVP38-RELATED"/>
    <property type="match status" value="1"/>
</dbReference>
<reference evidence="8 9" key="1">
    <citation type="submission" date="2016-12" db="EMBL/GenBank/DDBJ databases">
        <authorList>
            <person name="Song W.-J."/>
            <person name="Kurnit D.M."/>
        </authorList>
    </citation>
    <scope>NUCLEOTIDE SEQUENCE [LARGE SCALE GENOMIC DNA]</scope>
    <source>
        <strain evidence="8 9">IMCC3135</strain>
    </source>
</reference>
<comment type="subcellular location">
    <subcellularLocation>
        <location evidence="1 6">Cell membrane</location>
        <topology evidence="1 6">Multi-pass membrane protein</topology>
    </subcellularLocation>
</comment>
<evidence type="ECO:0000256" key="5">
    <source>
        <dbReference type="ARBA" id="ARBA00023136"/>
    </source>
</evidence>
<proteinExistence type="inferred from homology"/>
<keyword evidence="2 6" id="KW-1003">Cell membrane</keyword>
<dbReference type="GO" id="GO:0005886">
    <property type="term" value="C:plasma membrane"/>
    <property type="evidence" value="ECO:0007669"/>
    <property type="project" value="UniProtKB-SubCell"/>
</dbReference>
<feature type="transmembrane region" description="Helical" evidence="6">
    <location>
        <begin position="60"/>
        <end position="79"/>
    </location>
</feature>
<feature type="transmembrane region" description="Helical" evidence="6">
    <location>
        <begin position="20"/>
        <end position="39"/>
    </location>
</feature>
<feature type="transmembrane region" description="Helical" evidence="6">
    <location>
        <begin position="175"/>
        <end position="196"/>
    </location>
</feature>
<evidence type="ECO:0000256" key="6">
    <source>
        <dbReference type="RuleBase" id="RU366058"/>
    </source>
</evidence>
<organism evidence="8 9">
    <name type="scientific">Granulosicoccus antarcticus IMCC3135</name>
    <dbReference type="NCBI Taxonomy" id="1192854"/>
    <lineage>
        <taxon>Bacteria</taxon>
        <taxon>Pseudomonadati</taxon>
        <taxon>Pseudomonadota</taxon>
        <taxon>Gammaproteobacteria</taxon>
        <taxon>Chromatiales</taxon>
        <taxon>Granulosicoccaceae</taxon>
        <taxon>Granulosicoccus</taxon>
    </lineage>
</organism>